<proteinExistence type="predicted"/>
<reference evidence="1" key="1">
    <citation type="submission" date="2014-11" db="EMBL/GenBank/DDBJ databases">
        <authorList>
            <person name="Amaro Gonzalez C."/>
        </authorList>
    </citation>
    <scope>NUCLEOTIDE SEQUENCE</scope>
</reference>
<evidence type="ECO:0000313" key="1">
    <source>
        <dbReference type="EMBL" id="JAI00119.1"/>
    </source>
</evidence>
<organism evidence="1">
    <name type="scientific">Anguilla anguilla</name>
    <name type="common">European freshwater eel</name>
    <name type="synonym">Muraena anguilla</name>
    <dbReference type="NCBI Taxonomy" id="7936"/>
    <lineage>
        <taxon>Eukaryota</taxon>
        <taxon>Metazoa</taxon>
        <taxon>Chordata</taxon>
        <taxon>Craniata</taxon>
        <taxon>Vertebrata</taxon>
        <taxon>Euteleostomi</taxon>
        <taxon>Actinopterygii</taxon>
        <taxon>Neopterygii</taxon>
        <taxon>Teleostei</taxon>
        <taxon>Anguilliformes</taxon>
        <taxon>Anguillidae</taxon>
        <taxon>Anguilla</taxon>
    </lineage>
</organism>
<dbReference type="AlphaFoldDB" id="A0A0E9XEJ9"/>
<sequence length="47" mass="5263">MGSRKLQDSNSVPPQVPLCHFTGNIVQHPCHPFSPLSIPYWVCCNNI</sequence>
<name>A0A0E9XEJ9_ANGAN</name>
<protein>
    <submittedName>
        <fullName evidence="1">Uncharacterized protein</fullName>
    </submittedName>
</protein>
<dbReference type="EMBL" id="GBXM01008459">
    <property type="protein sequence ID" value="JAI00119.1"/>
    <property type="molecule type" value="Transcribed_RNA"/>
</dbReference>
<accession>A0A0E9XEJ9</accession>
<reference evidence="1" key="2">
    <citation type="journal article" date="2015" name="Fish Shellfish Immunol.">
        <title>Early steps in the European eel (Anguilla anguilla)-Vibrio vulnificus interaction in the gills: Role of the RtxA13 toxin.</title>
        <authorList>
            <person name="Callol A."/>
            <person name="Pajuelo D."/>
            <person name="Ebbesson L."/>
            <person name="Teles M."/>
            <person name="MacKenzie S."/>
            <person name="Amaro C."/>
        </authorList>
    </citation>
    <scope>NUCLEOTIDE SEQUENCE</scope>
</reference>